<dbReference type="Pfam" id="PF10135">
    <property type="entry name" value="Rod-binding"/>
    <property type="match status" value="1"/>
</dbReference>
<gene>
    <name evidence="2" type="ORF">SCFA_660015</name>
</gene>
<keyword evidence="2" id="KW-0966">Cell projection</keyword>
<keyword evidence="2" id="KW-0969">Cilium</keyword>
<organism evidence="2">
    <name type="scientific">anaerobic digester metagenome</name>
    <dbReference type="NCBI Taxonomy" id="1263854"/>
    <lineage>
        <taxon>unclassified sequences</taxon>
        <taxon>metagenomes</taxon>
        <taxon>ecological metagenomes</taxon>
    </lineage>
</organism>
<evidence type="ECO:0000259" key="1">
    <source>
        <dbReference type="Pfam" id="PF10135"/>
    </source>
</evidence>
<feature type="domain" description="Flagellar protein FlgJ N-terminal" evidence="1">
    <location>
        <begin position="37"/>
        <end position="82"/>
    </location>
</feature>
<keyword evidence="2" id="KW-0282">Flagellum</keyword>
<dbReference type="InterPro" id="IPR019301">
    <property type="entry name" value="Flagellar_prot_FlgJ_N"/>
</dbReference>
<protein>
    <submittedName>
        <fullName evidence="2">Flagellar rod assembly protein/muramidase FlgJ</fullName>
    </submittedName>
</protein>
<accession>A0A485M3Y6</accession>
<dbReference type="AlphaFoldDB" id="A0A485M3Y6"/>
<name>A0A485M3Y6_9ZZZZ</name>
<dbReference type="EMBL" id="CAADRM010000132">
    <property type="protein sequence ID" value="VFU17333.1"/>
    <property type="molecule type" value="Genomic_DNA"/>
</dbReference>
<reference evidence="2" key="1">
    <citation type="submission" date="2019-03" db="EMBL/GenBank/DDBJ databases">
        <authorList>
            <person name="Hao L."/>
        </authorList>
    </citation>
    <scope>NUCLEOTIDE SEQUENCE</scope>
</reference>
<sequence length="102" mass="11137">MIRGIAELHHIRESNPAKAVDLACKEFESIFAHQLLKTMGESMPDGLFGEGLASDIYKDMLFQSIARSMAESGALGIGDMLRQHMQALNMQEAESRGQGGGR</sequence>
<evidence type="ECO:0000313" key="2">
    <source>
        <dbReference type="EMBL" id="VFU17333.1"/>
    </source>
</evidence>
<proteinExistence type="predicted"/>